<evidence type="ECO:0000256" key="7">
    <source>
        <dbReference type="ARBA" id="ARBA00029392"/>
    </source>
</evidence>
<organism evidence="11 12">
    <name type="scientific">Scleroderma citrinum Foug A</name>
    <dbReference type="NCBI Taxonomy" id="1036808"/>
    <lineage>
        <taxon>Eukaryota</taxon>
        <taxon>Fungi</taxon>
        <taxon>Dikarya</taxon>
        <taxon>Basidiomycota</taxon>
        <taxon>Agaricomycotina</taxon>
        <taxon>Agaricomycetes</taxon>
        <taxon>Agaricomycetidae</taxon>
        <taxon>Boletales</taxon>
        <taxon>Sclerodermatineae</taxon>
        <taxon>Sclerodermataceae</taxon>
        <taxon>Scleroderma</taxon>
    </lineage>
</organism>
<dbReference type="OrthoDB" id="2418081at2759"/>
<dbReference type="FunCoup" id="A0A0C2ZY33">
    <property type="interactions" value="371"/>
</dbReference>
<dbReference type="SUPFAM" id="SSF53474">
    <property type="entry name" value="alpha/beta-Hydrolases"/>
    <property type="match status" value="1"/>
</dbReference>
<feature type="domain" description="Phospholipase/carboxylesterase/thioesterase" evidence="10">
    <location>
        <begin position="4"/>
        <end position="232"/>
    </location>
</feature>
<keyword evidence="12" id="KW-1185">Reference proteome</keyword>
<evidence type="ECO:0000313" key="11">
    <source>
        <dbReference type="EMBL" id="KIM57367.1"/>
    </source>
</evidence>
<dbReference type="InterPro" id="IPR003140">
    <property type="entry name" value="PLipase/COase/thioEstase"/>
</dbReference>
<dbReference type="GO" id="GO:0052689">
    <property type="term" value="F:carboxylic ester hydrolase activity"/>
    <property type="evidence" value="ECO:0007669"/>
    <property type="project" value="UniProtKB-KW"/>
</dbReference>
<keyword evidence="6" id="KW-0276">Fatty acid metabolism</keyword>
<dbReference type="EMBL" id="KN822101">
    <property type="protein sequence ID" value="KIM57367.1"/>
    <property type="molecule type" value="Genomic_DNA"/>
</dbReference>
<reference evidence="12" key="2">
    <citation type="submission" date="2015-01" db="EMBL/GenBank/DDBJ databases">
        <title>Evolutionary Origins and Diversification of the Mycorrhizal Mutualists.</title>
        <authorList>
            <consortium name="DOE Joint Genome Institute"/>
            <consortium name="Mycorrhizal Genomics Consortium"/>
            <person name="Kohler A."/>
            <person name="Kuo A."/>
            <person name="Nagy L.G."/>
            <person name="Floudas D."/>
            <person name="Copeland A."/>
            <person name="Barry K.W."/>
            <person name="Cichocki N."/>
            <person name="Veneault-Fourrey C."/>
            <person name="LaButti K."/>
            <person name="Lindquist E.A."/>
            <person name="Lipzen A."/>
            <person name="Lundell T."/>
            <person name="Morin E."/>
            <person name="Murat C."/>
            <person name="Riley R."/>
            <person name="Ohm R."/>
            <person name="Sun H."/>
            <person name="Tunlid A."/>
            <person name="Henrissat B."/>
            <person name="Grigoriev I.V."/>
            <person name="Hibbett D.S."/>
            <person name="Martin F."/>
        </authorList>
    </citation>
    <scope>NUCLEOTIDE SEQUENCE [LARGE SCALE GENOMIC DNA]</scope>
    <source>
        <strain evidence="12">Foug A</strain>
    </source>
</reference>
<comment type="function">
    <text evidence="7">Hydrolyzes fatty acids from S-acylated cysteine residues in proteins with a strong preference for palmitoylated G-alpha proteins over other acyl substrates. Mediates the deacylation of G-alpha proteins such as GPA1 in vivo, but has weak or no activity toward palmitoylated Ras proteins. Has weak lysophospholipase activity in vitro; however such activity may not exist in vivo.</text>
</comment>
<evidence type="ECO:0000256" key="1">
    <source>
        <dbReference type="ARBA" id="ARBA00006499"/>
    </source>
</evidence>
<dbReference type="GO" id="GO:0006631">
    <property type="term" value="P:fatty acid metabolic process"/>
    <property type="evidence" value="ECO:0007669"/>
    <property type="project" value="UniProtKB-KW"/>
</dbReference>
<evidence type="ECO:0000256" key="8">
    <source>
        <dbReference type="ARBA" id="ARBA00031195"/>
    </source>
</evidence>
<dbReference type="Gene3D" id="3.40.50.1820">
    <property type="entry name" value="alpha/beta hydrolase"/>
    <property type="match status" value="1"/>
</dbReference>
<reference evidence="11 12" key="1">
    <citation type="submission" date="2014-04" db="EMBL/GenBank/DDBJ databases">
        <authorList>
            <consortium name="DOE Joint Genome Institute"/>
            <person name="Kuo A."/>
            <person name="Kohler A."/>
            <person name="Nagy L.G."/>
            <person name="Floudas D."/>
            <person name="Copeland A."/>
            <person name="Barry K.W."/>
            <person name="Cichocki N."/>
            <person name="Veneault-Fourrey C."/>
            <person name="LaButti K."/>
            <person name="Lindquist E.A."/>
            <person name="Lipzen A."/>
            <person name="Lundell T."/>
            <person name="Morin E."/>
            <person name="Murat C."/>
            <person name="Sun H."/>
            <person name="Tunlid A."/>
            <person name="Henrissat B."/>
            <person name="Grigoriev I.V."/>
            <person name="Hibbett D.S."/>
            <person name="Martin F."/>
            <person name="Nordberg H.P."/>
            <person name="Cantor M.N."/>
            <person name="Hua S.X."/>
        </authorList>
    </citation>
    <scope>NUCLEOTIDE SEQUENCE [LARGE SCALE GENOMIC DNA]</scope>
    <source>
        <strain evidence="11 12">Foug A</strain>
    </source>
</reference>
<comment type="catalytic activity">
    <reaction evidence="9">
        <text>S-hexadecanoyl-L-cysteinyl-[protein] + H2O = L-cysteinyl-[protein] + hexadecanoate + H(+)</text>
        <dbReference type="Rhea" id="RHEA:19233"/>
        <dbReference type="Rhea" id="RHEA-COMP:10131"/>
        <dbReference type="Rhea" id="RHEA-COMP:11032"/>
        <dbReference type="ChEBI" id="CHEBI:7896"/>
        <dbReference type="ChEBI" id="CHEBI:15377"/>
        <dbReference type="ChEBI" id="CHEBI:15378"/>
        <dbReference type="ChEBI" id="CHEBI:29950"/>
        <dbReference type="ChEBI" id="CHEBI:74151"/>
        <dbReference type="EC" id="3.1.2.22"/>
    </reaction>
</comment>
<dbReference type="Proteomes" id="UP000053989">
    <property type="component" value="Unassembled WGS sequence"/>
</dbReference>
<evidence type="ECO:0000256" key="2">
    <source>
        <dbReference type="ARBA" id="ARBA00012423"/>
    </source>
</evidence>
<evidence type="ECO:0000256" key="4">
    <source>
        <dbReference type="ARBA" id="ARBA00022487"/>
    </source>
</evidence>
<dbReference type="PANTHER" id="PTHR10655">
    <property type="entry name" value="LYSOPHOSPHOLIPASE-RELATED"/>
    <property type="match status" value="1"/>
</dbReference>
<comment type="similarity">
    <text evidence="1">Belongs to the AB hydrolase superfamily. AB hydrolase 2 family.</text>
</comment>
<evidence type="ECO:0000256" key="5">
    <source>
        <dbReference type="ARBA" id="ARBA00022801"/>
    </source>
</evidence>
<name>A0A0C2ZY33_9AGAM</name>
<sequence>MISPTIVPAIRKHTATVIFLHGLGDTGNGWLSSVRSLTKANAGLRHIKWILPHAPKKPITANHGLSMPAWFDIYDFSFMSSEEDGEGMFESAGKLKTLIQKEIDETGFHSSRIVLGGFSQGGAMSLLTGLTAQSKLGGLIVLSAWLPLRRELKKMLTPHATSLPVFWGHGADDALVPHSVARRSVECLTQDFGFPSQNETGPGSGLQFMTYPELNHSASDEELDDVVEFLEHVVPDIE</sequence>
<keyword evidence="4" id="KW-0719">Serine esterase</keyword>
<evidence type="ECO:0000313" key="12">
    <source>
        <dbReference type="Proteomes" id="UP000053989"/>
    </source>
</evidence>
<accession>A0A0C2ZY33</accession>
<evidence type="ECO:0000256" key="9">
    <source>
        <dbReference type="ARBA" id="ARBA00047337"/>
    </source>
</evidence>
<dbReference type="HOGENOM" id="CLU_049413_3_5_1"/>
<evidence type="ECO:0000259" key="10">
    <source>
        <dbReference type="Pfam" id="PF02230"/>
    </source>
</evidence>
<keyword evidence="5" id="KW-0378">Hydrolase</keyword>
<protein>
    <recommendedName>
        <fullName evidence="3">Acyl-protein thioesterase 1</fullName>
        <ecNumber evidence="2">3.1.2.22</ecNumber>
    </recommendedName>
    <alternativeName>
        <fullName evidence="8">Palmitoyl-protein hydrolase</fullName>
    </alternativeName>
</protein>
<dbReference type="GO" id="GO:0008474">
    <property type="term" value="F:palmitoyl-(protein) hydrolase activity"/>
    <property type="evidence" value="ECO:0007669"/>
    <property type="project" value="UniProtKB-EC"/>
</dbReference>
<keyword evidence="6" id="KW-0443">Lipid metabolism</keyword>
<dbReference type="Pfam" id="PF02230">
    <property type="entry name" value="Abhydrolase_2"/>
    <property type="match status" value="1"/>
</dbReference>
<gene>
    <name evidence="11" type="ORF">SCLCIDRAFT_28848</name>
</gene>
<dbReference type="EC" id="3.1.2.22" evidence="2"/>
<proteinExistence type="inferred from homology"/>
<dbReference type="STRING" id="1036808.A0A0C2ZY33"/>
<dbReference type="InParanoid" id="A0A0C2ZY33"/>
<evidence type="ECO:0000256" key="6">
    <source>
        <dbReference type="ARBA" id="ARBA00022832"/>
    </source>
</evidence>
<dbReference type="GO" id="GO:0005737">
    <property type="term" value="C:cytoplasm"/>
    <property type="evidence" value="ECO:0007669"/>
    <property type="project" value="TreeGrafter"/>
</dbReference>
<dbReference type="PANTHER" id="PTHR10655:SF17">
    <property type="entry name" value="LYSOPHOSPHOLIPASE-LIKE PROTEIN 1"/>
    <property type="match status" value="1"/>
</dbReference>
<dbReference type="InterPro" id="IPR050565">
    <property type="entry name" value="LYPA1-2/EST-like"/>
</dbReference>
<dbReference type="AlphaFoldDB" id="A0A0C2ZY33"/>
<dbReference type="InterPro" id="IPR029058">
    <property type="entry name" value="AB_hydrolase_fold"/>
</dbReference>
<evidence type="ECO:0000256" key="3">
    <source>
        <dbReference type="ARBA" id="ARBA00014923"/>
    </source>
</evidence>